<dbReference type="PANTHER" id="PTHR34975:SF2">
    <property type="entry name" value="SPORE GERMINATION PROTEIN A2"/>
    <property type="match status" value="1"/>
</dbReference>
<keyword evidence="4" id="KW-0309">Germination</keyword>
<protein>
    <submittedName>
        <fullName evidence="9">Spore germination protein KB</fullName>
    </submittedName>
</protein>
<feature type="transmembrane region" description="Helical" evidence="8">
    <location>
        <begin position="183"/>
        <end position="201"/>
    </location>
</feature>
<dbReference type="Pfam" id="PF03845">
    <property type="entry name" value="Spore_permease"/>
    <property type="match status" value="1"/>
</dbReference>
<comment type="similarity">
    <text evidence="2">Belongs to the amino acid-polyamine-organocation (APC) superfamily. Spore germination protein (SGP) (TC 2.A.3.9) family.</text>
</comment>
<feature type="transmembrane region" description="Helical" evidence="8">
    <location>
        <begin position="36"/>
        <end position="60"/>
    </location>
</feature>
<evidence type="ECO:0000256" key="6">
    <source>
        <dbReference type="ARBA" id="ARBA00022989"/>
    </source>
</evidence>
<evidence type="ECO:0000256" key="8">
    <source>
        <dbReference type="SAM" id="Phobius"/>
    </source>
</evidence>
<evidence type="ECO:0000313" key="9">
    <source>
        <dbReference type="EMBL" id="SMF38242.1"/>
    </source>
</evidence>
<keyword evidence="5 8" id="KW-0812">Transmembrane</keyword>
<feature type="transmembrane region" description="Helical" evidence="8">
    <location>
        <begin position="143"/>
        <end position="163"/>
    </location>
</feature>
<comment type="subcellular location">
    <subcellularLocation>
        <location evidence="1">Membrane</location>
        <topology evidence="1">Multi-pass membrane protein</topology>
    </subcellularLocation>
</comment>
<proteinExistence type="inferred from homology"/>
<evidence type="ECO:0000256" key="7">
    <source>
        <dbReference type="ARBA" id="ARBA00023136"/>
    </source>
</evidence>
<dbReference type="PANTHER" id="PTHR34975">
    <property type="entry name" value="SPORE GERMINATION PROTEIN A2"/>
    <property type="match status" value="1"/>
</dbReference>
<evidence type="ECO:0000313" key="10">
    <source>
        <dbReference type="Proteomes" id="UP000192939"/>
    </source>
</evidence>
<dbReference type="NCBIfam" id="TIGR00912">
    <property type="entry name" value="2A0309"/>
    <property type="match status" value="1"/>
</dbReference>
<evidence type="ECO:0000256" key="1">
    <source>
        <dbReference type="ARBA" id="ARBA00004141"/>
    </source>
</evidence>
<sequence length="365" mass="40893">MSNERISGGEARAILMLYVMGSTMIMGAASNALNDAWLAILIGIILTVPLVLIYARLLALYPGQNLFDICLQVFGKWAGRVLILIYVWYALHLAALVLRNYGEFMESEAMPETPMLVPMLLVALLCIFAVIKGIETMGRSARLLFNICIATVIFVLLLTIGRIEVENIFPIMDHGWMPIWKGAFYAFSFPFAETVLLTGIFSNVKDGKSFVRIFLYGLLISGALVVFITFRNICVLGTYTISNVYFPSYAAVGRINVGSFIQRIEGTVSIVFVICVFMKVSVCLLAASQGIAKLFNLQTYRSVVLQLGLLTTYFAYSLYDDIMEMWNFAMKTYAFYAFPFQVIFPILLLLGAEIKRRLRTQEKSG</sequence>
<evidence type="ECO:0000256" key="5">
    <source>
        <dbReference type="ARBA" id="ARBA00022692"/>
    </source>
</evidence>
<gene>
    <name evidence="9" type="ORF">SAMN02744124_02727</name>
</gene>
<dbReference type="InterPro" id="IPR004761">
    <property type="entry name" value="Spore_GerAB"/>
</dbReference>
<feature type="transmembrane region" description="Helical" evidence="8">
    <location>
        <begin position="81"/>
        <end position="101"/>
    </location>
</feature>
<feature type="transmembrane region" description="Helical" evidence="8">
    <location>
        <begin position="113"/>
        <end position="131"/>
    </location>
</feature>
<feature type="transmembrane region" description="Helical" evidence="8">
    <location>
        <begin position="334"/>
        <end position="354"/>
    </location>
</feature>
<keyword evidence="3" id="KW-0813">Transport</keyword>
<dbReference type="RefSeq" id="WP_085279234.1">
    <property type="nucleotide sequence ID" value="NZ_FXAE01000028.1"/>
</dbReference>
<feature type="transmembrane region" description="Helical" evidence="8">
    <location>
        <begin position="266"/>
        <end position="287"/>
    </location>
</feature>
<keyword evidence="6 8" id="KW-1133">Transmembrane helix</keyword>
<dbReference type="Gene3D" id="1.20.1740.10">
    <property type="entry name" value="Amino acid/polyamine transporter I"/>
    <property type="match status" value="1"/>
</dbReference>
<dbReference type="EMBL" id="FXAE01000028">
    <property type="protein sequence ID" value="SMF38242.1"/>
    <property type="molecule type" value="Genomic_DNA"/>
</dbReference>
<organism evidence="9 10">
    <name type="scientific">Paenibacillus barengoltzii J12</name>
    <dbReference type="NCBI Taxonomy" id="935846"/>
    <lineage>
        <taxon>Bacteria</taxon>
        <taxon>Bacillati</taxon>
        <taxon>Bacillota</taxon>
        <taxon>Bacilli</taxon>
        <taxon>Bacillales</taxon>
        <taxon>Paenibacillaceae</taxon>
        <taxon>Paenibacillus</taxon>
    </lineage>
</organism>
<feature type="transmembrane region" description="Helical" evidence="8">
    <location>
        <begin position="12"/>
        <end position="30"/>
    </location>
</feature>
<feature type="transmembrane region" description="Helical" evidence="8">
    <location>
        <begin position="213"/>
        <end position="246"/>
    </location>
</feature>
<name>A0ABY1LZ25_9BACL</name>
<accession>A0ABY1LZ25</accession>
<keyword evidence="10" id="KW-1185">Reference proteome</keyword>
<evidence type="ECO:0000256" key="2">
    <source>
        <dbReference type="ARBA" id="ARBA00007998"/>
    </source>
</evidence>
<reference evidence="9 10" key="1">
    <citation type="submission" date="2017-04" db="EMBL/GenBank/DDBJ databases">
        <authorList>
            <person name="Varghese N."/>
            <person name="Submissions S."/>
        </authorList>
    </citation>
    <scope>NUCLEOTIDE SEQUENCE [LARGE SCALE GENOMIC DNA]</scope>
    <source>
        <strain evidence="9 10">J12</strain>
    </source>
</reference>
<keyword evidence="7 8" id="KW-0472">Membrane</keyword>
<evidence type="ECO:0000256" key="4">
    <source>
        <dbReference type="ARBA" id="ARBA00022544"/>
    </source>
</evidence>
<comment type="caution">
    <text evidence="9">The sequence shown here is derived from an EMBL/GenBank/DDBJ whole genome shotgun (WGS) entry which is preliminary data.</text>
</comment>
<dbReference type="Proteomes" id="UP000192939">
    <property type="component" value="Unassembled WGS sequence"/>
</dbReference>
<feature type="transmembrane region" description="Helical" evidence="8">
    <location>
        <begin position="299"/>
        <end position="319"/>
    </location>
</feature>
<evidence type="ECO:0000256" key="3">
    <source>
        <dbReference type="ARBA" id="ARBA00022448"/>
    </source>
</evidence>